<evidence type="ECO:0000256" key="1">
    <source>
        <dbReference type="ARBA" id="ARBA00010641"/>
    </source>
</evidence>
<dbReference type="Proteomes" id="UP001056426">
    <property type="component" value="Chromosome"/>
</dbReference>
<dbReference type="EMBL" id="CP098400">
    <property type="protein sequence ID" value="URW80598.1"/>
    <property type="molecule type" value="Genomic_DNA"/>
</dbReference>
<evidence type="ECO:0000256" key="2">
    <source>
        <dbReference type="ARBA" id="ARBA00023015"/>
    </source>
</evidence>
<dbReference type="GO" id="GO:0003677">
    <property type="term" value="F:DNA binding"/>
    <property type="evidence" value="ECO:0007669"/>
    <property type="project" value="InterPro"/>
</dbReference>
<dbReference type="KEGG" id="alkq:M9189_04440"/>
<dbReference type="SUPFAM" id="SSF88946">
    <property type="entry name" value="Sigma2 domain of RNA polymerase sigma factors"/>
    <property type="match status" value="1"/>
</dbReference>
<comment type="similarity">
    <text evidence="1">Belongs to the sigma-70 factor family. ECF subfamily.</text>
</comment>
<dbReference type="PANTHER" id="PTHR43133">
    <property type="entry name" value="RNA POLYMERASE ECF-TYPE SIGMA FACTO"/>
    <property type="match status" value="1"/>
</dbReference>
<evidence type="ECO:0000259" key="5">
    <source>
        <dbReference type="Pfam" id="PF04542"/>
    </source>
</evidence>
<accession>A0A9J6ZSM2</accession>
<feature type="domain" description="RNA polymerase sigma factor 70 region 4 type 2" evidence="6">
    <location>
        <begin position="111"/>
        <end position="159"/>
    </location>
</feature>
<dbReference type="GO" id="GO:0016987">
    <property type="term" value="F:sigma factor activity"/>
    <property type="evidence" value="ECO:0007669"/>
    <property type="project" value="UniProtKB-KW"/>
</dbReference>
<keyword evidence="3" id="KW-0731">Sigma factor</keyword>
<evidence type="ECO:0000313" key="8">
    <source>
        <dbReference type="Proteomes" id="UP001056426"/>
    </source>
</evidence>
<dbReference type="InterPro" id="IPR013324">
    <property type="entry name" value="RNA_pol_sigma_r3/r4-like"/>
</dbReference>
<feature type="domain" description="RNA polymerase sigma-70 region 2" evidence="5">
    <location>
        <begin position="14"/>
        <end position="76"/>
    </location>
</feature>
<dbReference type="AlphaFoldDB" id="A0A9J6ZSM2"/>
<dbReference type="InterPro" id="IPR013249">
    <property type="entry name" value="RNA_pol_sigma70_r4_t2"/>
</dbReference>
<gene>
    <name evidence="7" type="ORF">M9189_04440</name>
</gene>
<evidence type="ECO:0000256" key="3">
    <source>
        <dbReference type="ARBA" id="ARBA00023082"/>
    </source>
</evidence>
<dbReference type="NCBIfam" id="TIGR02937">
    <property type="entry name" value="sigma70-ECF"/>
    <property type="match status" value="1"/>
</dbReference>
<dbReference type="Gene3D" id="1.10.1740.10">
    <property type="match status" value="1"/>
</dbReference>
<evidence type="ECO:0000256" key="4">
    <source>
        <dbReference type="ARBA" id="ARBA00023163"/>
    </source>
</evidence>
<dbReference type="PANTHER" id="PTHR43133:SF25">
    <property type="entry name" value="RNA POLYMERASE SIGMA FACTOR RFAY-RELATED"/>
    <property type="match status" value="1"/>
</dbReference>
<dbReference type="RefSeq" id="WP_250724930.1">
    <property type="nucleotide sequence ID" value="NZ_CP098400.1"/>
</dbReference>
<protein>
    <submittedName>
        <fullName evidence="7">RNA polymerase sigma factor</fullName>
    </submittedName>
</protein>
<dbReference type="InterPro" id="IPR036388">
    <property type="entry name" value="WH-like_DNA-bd_sf"/>
</dbReference>
<evidence type="ECO:0000259" key="6">
    <source>
        <dbReference type="Pfam" id="PF08281"/>
    </source>
</evidence>
<dbReference type="InterPro" id="IPR013325">
    <property type="entry name" value="RNA_pol_sigma_r2"/>
</dbReference>
<dbReference type="InterPro" id="IPR014284">
    <property type="entry name" value="RNA_pol_sigma-70_dom"/>
</dbReference>
<reference evidence="7" key="1">
    <citation type="submission" date="2022-05" db="EMBL/GenBank/DDBJ databases">
        <authorList>
            <person name="Sun X."/>
        </authorList>
    </citation>
    <scope>NUCLEOTIDE SEQUENCE</scope>
    <source>
        <strain evidence="7">Ai-910</strain>
    </source>
</reference>
<name>A0A9J6ZSM2_9BACT</name>
<dbReference type="Pfam" id="PF08281">
    <property type="entry name" value="Sigma70_r4_2"/>
    <property type="match status" value="1"/>
</dbReference>
<dbReference type="Pfam" id="PF04542">
    <property type="entry name" value="Sigma70_r2"/>
    <property type="match status" value="1"/>
</dbReference>
<sequence length="172" mass="20336">MTTMQFNDKLLGLQDKLLYFALSLTSNDEDARDLLQETTLKALTYRKQFAANTNFKAWVFTIMKNTFINNYRRNQKTKNTFDGNEDALRSAYRRNYTSETPEMVQSVSEMTKYIERLDDDFRIPFQMHTDGYKYKEIAEQLDLPIGTVKSRIFFTRKKLQAMLQDSEGSYSY</sequence>
<organism evidence="7 8">
    <name type="scientific">Xiashengella succiniciproducens</name>
    <dbReference type="NCBI Taxonomy" id="2949635"/>
    <lineage>
        <taxon>Bacteria</taxon>
        <taxon>Pseudomonadati</taxon>
        <taxon>Bacteroidota</taxon>
        <taxon>Bacteroidia</taxon>
        <taxon>Marinilabiliales</taxon>
        <taxon>Marinilabiliaceae</taxon>
        <taxon>Xiashengella</taxon>
    </lineage>
</organism>
<dbReference type="InterPro" id="IPR007627">
    <property type="entry name" value="RNA_pol_sigma70_r2"/>
</dbReference>
<proteinExistence type="inferred from homology"/>
<dbReference type="GO" id="GO:0006352">
    <property type="term" value="P:DNA-templated transcription initiation"/>
    <property type="evidence" value="ECO:0007669"/>
    <property type="project" value="InterPro"/>
</dbReference>
<evidence type="ECO:0000313" key="7">
    <source>
        <dbReference type="EMBL" id="URW80598.1"/>
    </source>
</evidence>
<reference evidence="7" key="2">
    <citation type="submission" date="2022-06" db="EMBL/GenBank/DDBJ databases">
        <title>Xiashengella guii gen. nov. sp. nov., a bacterium isolated form anaerobic digestion tank.</title>
        <authorList>
            <person name="Huang H."/>
        </authorList>
    </citation>
    <scope>NUCLEOTIDE SEQUENCE</scope>
    <source>
        <strain evidence="7">Ai-910</strain>
    </source>
</reference>
<keyword evidence="8" id="KW-1185">Reference proteome</keyword>
<dbReference type="InterPro" id="IPR039425">
    <property type="entry name" value="RNA_pol_sigma-70-like"/>
</dbReference>
<keyword evidence="2" id="KW-0805">Transcription regulation</keyword>
<dbReference type="SUPFAM" id="SSF88659">
    <property type="entry name" value="Sigma3 and sigma4 domains of RNA polymerase sigma factors"/>
    <property type="match status" value="1"/>
</dbReference>
<keyword evidence="4" id="KW-0804">Transcription</keyword>
<dbReference type="Gene3D" id="1.10.10.10">
    <property type="entry name" value="Winged helix-like DNA-binding domain superfamily/Winged helix DNA-binding domain"/>
    <property type="match status" value="1"/>
</dbReference>